<protein>
    <submittedName>
        <fullName evidence="1">Uncharacterized protein</fullName>
    </submittedName>
</protein>
<sequence>MALRNRSETFRNFTGRFFSYIGNCVLCKKKCFVINRKRGESNGSRCRLLYQ</sequence>
<proteinExistence type="predicted"/>
<accession>C9LAI1</accession>
<dbReference type="EMBL" id="ABYU02000030">
    <property type="protein sequence ID" value="EEX20979.1"/>
    <property type="molecule type" value="Genomic_DNA"/>
</dbReference>
<dbReference type="AlphaFoldDB" id="C9LAI1"/>
<reference evidence="1" key="1">
    <citation type="submission" date="2009-09" db="EMBL/GenBank/DDBJ databases">
        <authorList>
            <person name="Weinstock G."/>
            <person name="Sodergren E."/>
            <person name="Clifton S."/>
            <person name="Fulton L."/>
            <person name="Fulton B."/>
            <person name="Courtney L."/>
            <person name="Fronick C."/>
            <person name="Harrison M."/>
            <person name="Strong C."/>
            <person name="Farmer C."/>
            <person name="Delahaunty K."/>
            <person name="Markovic C."/>
            <person name="Hall O."/>
            <person name="Minx P."/>
            <person name="Tomlinson C."/>
            <person name="Mitreva M."/>
            <person name="Nelson J."/>
            <person name="Hou S."/>
            <person name="Wollam A."/>
            <person name="Pepin K.H."/>
            <person name="Johnson M."/>
            <person name="Bhonagiri V."/>
            <person name="Nash W.E."/>
            <person name="Warren W."/>
            <person name="Chinwalla A."/>
            <person name="Mardis E.R."/>
            <person name="Wilson R.K."/>
        </authorList>
    </citation>
    <scope>NUCLEOTIDE SEQUENCE [LARGE SCALE GENOMIC DNA]</scope>
    <source>
        <strain evidence="1">DSM 20583</strain>
    </source>
</reference>
<dbReference type="STRING" id="537007.BLAHAN_06431"/>
<dbReference type="Proteomes" id="UP000003755">
    <property type="component" value="Unassembled WGS sequence"/>
</dbReference>
<evidence type="ECO:0000313" key="2">
    <source>
        <dbReference type="Proteomes" id="UP000003755"/>
    </source>
</evidence>
<organism evidence="1 2">
    <name type="scientific">Blautia hansenii DSM 20583</name>
    <dbReference type="NCBI Taxonomy" id="537007"/>
    <lineage>
        <taxon>Bacteria</taxon>
        <taxon>Bacillati</taxon>
        <taxon>Bacillota</taxon>
        <taxon>Clostridia</taxon>
        <taxon>Lachnospirales</taxon>
        <taxon>Lachnospiraceae</taxon>
        <taxon>Blautia</taxon>
    </lineage>
</organism>
<name>C9LAI1_BLAHA</name>
<evidence type="ECO:0000313" key="1">
    <source>
        <dbReference type="EMBL" id="EEX20979.1"/>
    </source>
</evidence>
<keyword evidence="2" id="KW-1185">Reference proteome</keyword>
<gene>
    <name evidence="1" type="ORF">BLAHAN_06431</name>
</gene>
<comment type="caution">
    <text evidence="1">The sequence shown here is derived from an EMBL/GenBank/DDBJ whole genome shotgun (WGS) entry which is preliminary data.</text>
</comment>
<dbReference type="HOGENOM" id="CLU_3096148_0_0_9"/>